<dbReference type="SUPFAM" id="SSF56300">
    <property type="entry name" value="Metallo-dependent phosphatases"/>
    <property type="match status" value="1"/>
</dbReference>
<dbReference type="GO" id="GO:0005737">
    <property type="term" value="C:cytoplasm"/>
    <property type="evidence" value="ECO:0007669"/>
    <property type="project" value="TreeGrafter"/>
</dbReference>
<sequence>MRVGIISDIHANIHALKEVDRKLKEEGVDEVWCLGDTVGYGAFPNECLDWVRENCSIVLLGNHELVVLGYYDESLLNEYAAASLIWTKERLKAENVEFLKKLSVQHLTDCCQLVHDTPESPGSMKYILSKNDAYYALLKQLRSLCFFGHTHIPAAYRLWGPEVDKVSANPLYVRAGRYLINPGSVGQPRDKDPRASFGIFDLESKSFKLYRVEYNFKVAAREILRAGLPEFLAARLVLGV</sequence>
<dbReference type="Gene3D" id="3.60.21.10">
    <property type="match status" value="1"/>
</dbReference>
<dbReference type="Proteomes" id="UP000280881">
    <property type="component" value="Unassembled WGS sequence"/>
</dbReference>
<dbReference type="Pfam" id="PF12850">
    <property type="entry name" value="Metallophos_2"/>
    <property type="match status" value="1"/>
</dbReference>
<name>A0A420W8C2_9BACT</name>
<evidence type="ECO:0000313" key="4">
    <source>
        <dbReference type="Proteomes" id="UP000280881"/>
    </source>
</evidence>
<dbReference type="RefSeq" id="WP_121169799.1">
    <property type="nucleotide sequence ID" value="NZ_RBIE01000001.1"/>
</dbReference>
<dbReference type="InterPro" id="IPR029052">
    <property type="entry name" value="Metallo-depent_PP-like"/>
</dbReference>
<dbReference type="PANTHER" id="PTHR42850">
    <property type="entry name" value="METALLOPHOSPHOESTERASE"/>
    <property type="match status" value="1"/>
</dbReference>
<organism evidence="3 4">
    <name type="scientific">Thermovibrio guaymasensis</name>
    <dbReference type="NCBI Taxonomy" id="240167"/>
    <lineage>
        <taxon>Bacteria</taxon>
        <taxon>Pseudomonadati</taxon>
        <taxon>Aquificota</taxon>
        <taxon>Aquificia</taxon>
        <taxon>Desulfurobacteriales</taxon>
        <taxon>Desulfurobacteriaceae</taxon>
        <taxon>Thermovibrio</taxon>
    </lineage>
</organism>
<evidence type="ECO:0000256" key="1">
    <source>
        <dbReference type="ARBA" id="ARBA00008950"/>
    </source>
</evidence>
<evidence type="ECO:0000259" key="2">
    <source>
        <dbReference type="Pfam" id="PF12850"/>
    </source>
</evidence>
<gene>
    <name evidence="3" type="ORF">C7457_0430</name>
</gene>
<protein>
    <submittedName>
        <fullName evidence="3">Putative phosphodiesterase</fullName>
    </submittedName>
</protein>
<reference evidence="3 4" key="1">
    <citation type="submission" date="2018-10" db="EMBL/GenBank/DDBJ databases">
        <title>Genomic Encyclopedia of Type Strains, Phase IV (KMG-IV): sequencing the most valuable type-strain genomes for metagenomic binning, comparative biology and taxonomic classification.</title>
        <authorList>
            <person name="Goeker M."/>
        </authorList>
    </citation>
    <scope>NUCLEOTIDE SEQUENCE [LARGE SCALE GENOMIC DNA]</scope>
    <source>
        <strain evidence="3 4">DSM 15521</strain>
    </source>
</reference>
<proteinExistence type="inferred from homology"/>
<dbReference type="PANTHER" id="PTHR42850:SF2">
    <property type="entry name" value="BLL5683 PROTEIN"/>
    <property type="match status" value="1"/>
</dbReference>
<dbReference type="AlphaFoldDB" id="A0A420W8C2"/>
<accession>A0A420W8C2</accession>
<dbReference type="EMBL" id="RBIE01000001">
    <property type="protein sequence ID" value="RKQ63556.1"/>
    <property type="molecule type" value="Genomic_DNA"/>
</dbReference>
<dbReference type="GO" id="GO:0016791">
    <property type="term" value="F:phosphatase activity"/>
    <property type="evidence" value="ECO:0007669"/>
    <property type="project" value="TreeGrafter"/>
</dbReference>
<dbReference type="PIRSF" id="PIRSF000883">
    <property type="entry name" value="Pesterase_MJ0912"/>
    <property type="match status" value="1"/>
</dbReference>
<feature type="domain" description="Calcineurin-like phosphoesterase" evidence="2">
    <location>
        <begin position="1"/>
        <end position="204"/>
    </location>
</feature>
<dbReference type="OrthoDB" id="9800565at2"/>
<dbReference type="InterPro" id="IPR024654">
    <property type="entry name" value="Calcineurin-like_PHP_lpxH"/>
</dbReference>
<dbReference type="InterPro" id="IPR011152">
    <property type="entry name" value="Pesterase_MJ0912"/>
</dbReference>
<comment type="similarity">
    <text evidence="1">Belongs to the metallophosphoesterase superfamily. YfcE family.</text>
</comment>
<dbReference type="InterPro" id="IPR050126">
    <property type="entry name" value="Ap4A_hydrolase"/>
</dbReference>
<comment type="caution">
    <text evidence="3">The sequence shown here is derived from an EMBL/GenBank/DDBJ whole genome shotgun (WGS) entry which is preliminary data.</text>
</comment>
<keyword evidence="4" id="KW-1185">Reference proteome</keyword>
<evidence type="ECO:0000313" key="3">
    <source>
        <dbReference type="EMBL" id="RKQ63556.1"/>
    </source>
</evidence>